<dbReference type="GeneID" id="81460226"/>
<dbReference type="InterPro" id="IPR002110">
    <property type="entry name" value="Ankyrin_rpt"/>
</dbReference>
<accession>A0A9W9SVZ4</accession>
<evidence type="ECO:0000256" key="1">
    <source>
        <dbReference type="ARBA" id="ARBA00022737"/>
    </source>
</evidence>
<dbReference type="SUPFAM" id="SSF48403">
    <property type="entry name" value="Ankyrin repeat"/>
    <property type="match status" value="5"/>
</dbReference>
<evidence type="ECO:0000259" key="5">
    <source>
        <dbReference type="Pfam" id="PF24883"/>
    </source>
</evidence>
<sequence length="2055" mass="229002">MSSNSEEDDLSSSLDYGNDTILVGLEDVRDFNVDNVLPLPVGDILKITKWLKPTEYDLERSEYSRHHLSHLAGTGKWFTSTTIYQQWHQGDENGLLWIKGIPGSGKSVLAASIINHLRKNDIPVIFFFFRQIIDANHQPLAALRDWLCQVLDYSPPLQVKLKEYIDHRRNLDSLSPSDLWNDLKLALATFPKIYCVTDALDEMDQGNDEFLHTLVELGQWRPSNVKVLITSRPVSTVEDSLRSFSIPQIRLEETLVDLDIAAYVQYKLRHSSVAPESWSVIEEAIPGRANGLFLYAKLSMDAFLEPGADANEVLKRLPADLNVMYNDLLHEHARRAAVPEDLQLLVLQFVTHATRPLRILEIAEMAKNVQASTDRTLKETKDLVRAACGPLLEILPDETVSVVHHSFTEFLKGFTRLSESDDKTYPILQPGSTNKCLAIACLDYLRSGCLIHREMKEACNTNRYKYRRPKAEEHLELKLRFPFLVYAADNWYIHVHRAFLAGEDMSLVYTMLDTFFADKQMFTAWRVVAWPTHETRGITALHVAAWAEGGSIEVRDACQNTPLYWAATSGHHSVVQVLLANGADPNAEQNEGYRSLHLAAQKNHAEVAKLLLAAGVDPLTPKTQDSPYRMCGNQPTSFGHTPLMYACHNGHVGTVAEFLPFLRNSQGYHQALHWAAYRRQCAVVELIIQYPGVDLNARYRGDTALFTACLKGDEKTIGVLLRAGADPNIFCEHAGGEFDGEMRSIRVSSNHMDEDPKRGQTALHVLCKTDRGMRSPALSSASVNSLLQAGADIHARGPKGQTALHYACKYQKADVVKKLLEAGADPTAETDSGATPLHTEGQRDKELLPLLLGAGAVDINKVIGKTGKTPLLCRLQKYHIEGALAFLEYMPDVNISDIRGNGPLHYVFAASHNVHDKIYPRVIDTLISLGANPNAMNNEGNTPLHAMNDNNTPFISKLLNAGAELEARNHDGQTALFKHVIRDKEPVETLIALGACLDTRDSNGRTLLHRCCNDPTRLDYLISLGLDPLATDHQGNSLLMEVAISNDDNQPATMDHLIGLGLDIDLPNHRGRTTLHVLCARAQPARNSPPSTDEHNLDYVLGVCKNPNPSDCDGVQPLHLASTISESYVIKLLNAGADMFKLTHERMSVLHIAARARQPNIVALFCSMLSELGVQDRTVFLNQKNKEGKTALHYACRSGRPETVHALLEAGADPNILDSGDRSPFRTCAEFETEEQLWSGYKRIAQMDLLHAAGVLVDDHERPFFDPPHSDGHYRQQHTENDTVRLDEILDLLVCHGALSSGKDCLQNALNDAISNRDEYTVDCLSRLQCRIPDLTPCRPGGLDYLICKGRLDATKEALRKYDGFGDDSSKASGLDYTYMTDLMFTRQYDLFEEGVKRFDVSKLNYPATSLLHFLAEWGYSEVLNRVCNKDAALRFDDLHWRREAEIKLKERHIKTLLVTACDRALPNMGVVELLVEKVGVSLNAQCIESPSRGDSKVAGGALHKLALGRSWWHVYKALPYLIKKGANLELRGEDGVTPLHAALHTHQARGPFHLNAARILIESGADVNAMDANGETCLSKAGNDLEMTRLLMAHGAQITAATIFSAIEYGECEILEALLSQGDYANLRRSELVNHRQKGNTRTNILDSEVPPLLFASVPALQSTQFDYTKLTAHPNALNDNELDSRMMTILLNHGADPFATYVGDLSSRHSIQESDSEPDEPDVSHPQIDLQRKTVIHEILKSGHLFLPFFQLPSLQLEQRDSSGCTLLLAASQSQKIMKPKKPKMDIEAGTTIAKTAFQELIDRGADVMAQDNDGNTMLHHLSPPRGFFYITPLEVDSELFTTLKEVIIKNPGLLHQRDRKGDTFFHRTMQLENFDLIDDLLKMGADPLQPDSNGDTALHHLAKYLKEGNSQAHFKRFLEAGVDINARNHQGDTPLFKYIQNGVVAPSPSRTELFEKEDDLTETVFDLLQEAGADFFTQNNDGSSLLHLLASKKEGAGYGNEYPYNVVRRFKILMGRGLDPMMEDSRQRTSLDVAAVCGSEHIMKLFARKPME</sequence>
<dbReference type="PROSITE" id="PS50297">
    <property type="entry name" value="ANK_REP_REGION"/>
    <property type="match status" value="6"/>
</dbReference>
<dbReference type="PANTHER" id="PTHR24198:SF165">
    <property type="entry name" value="ANKYRIN REPEAT-CONTAINING PROTEIN-RELATED"/>
    <property type="match status" value="1"/>
</dbReference>
<dbReference type="Pfam" id="PF00023">
    <property type="entry name" value="Ank"/>
    <property type="match status" value="1"/>
</dbReference>
<dbReference type="PANTHER" id="PTHR24198">
    <property type="entry name" value="ANKYRIN REPEAT AND PROTEIN KINASE DOMAIN-CONTAINING PROTEIN"/>
    <property type="match status" value="1"/>
</dbReference>
<reference evidence="6" key="1">
    <citation type="submission" date="2022-12" db="EMBL/GenBank/DDBJ databases">
        <authorList>
            <person name="Petersen C."/>
        </authorList>
    </citation>
    <scope>NUCLEOTIDE SEQUENCE</scope>
    <source>
        <strain evidence="6">IBT 3081</strain>
    </source>
</reference>
<keyword evidence="7" id="KW-1185">Reference proteome</keyword>
<keyword evidence="1" id="KW-0677">Repeat</keyword>
<feature type="domain" description="Nephrocystin 3-like N-terminal" evidence="5">
    <location>
        <begin position="73"/>
        <end position="232"/>
    </location>
</feature>
<dbReference type="SUPFAM" id="SSF52540">
    <property type="entry name" value="P-loop containing nucleoside triphosphate hydrolases"/>
    <property type="match status" value="1"/>
</dbReference>
<dbReference type="EMBL" id="JAPZBT010000001">
    <property type="protein sequence ID" value="KAJ5385402.1"/>
    <property type="molecule type" value="Genomic_DNA"/>
</dbReference>
<protein>
    <recommendedName>
        <fullName evidence="5">Nephrocystin 3-like N-terminal domain-containing protein</fullName>
    </recommendedName>
</protein>
<dbReference type="InterPro" id="IPR036770">
    <property type="entry name" value="Ankyrin_rpt-contain_sf"/>
</dbReference>
<feature type="repeat" description="ANK" evidence="3">
    <location>
        <begin position="1896"/>
        <end position="1932"/>
    </location>
</feature>
<feature type="repeat" description="ANK" evidence="3">
    <location>
        <begin position="799"/>
        <end position="831"/>
    </location>
</feature>
<dbReference type="OrthoDB" id="21416at2759"/>
<dbReference type="SMART" id="SM00248">
    <property type="entry name" value="ANK"/>
    <property type="match status" value="24"/>
</dbReference>
<dbReference type="PRINTS" id="PR01415">
    <property type="entry name" value="ANKYRIN"/>
</dbReference>
<dbReference type="PROSITE" id="PS50088">
    <property type="entry name" value="ANK_REPEAT"/>
    <property type="match status" value="8"/>
</dbReference>
<name>A0A9W9SVZ4_9EURO</name>
<dbReference type="Pfam" id="PF24883">
    <property type="entry name" value="NPHP3_N"/>
    <property type="match status" value="1"/>
</dbReference>
<dbReference type="RefSeq" id="XP_056585178.1">
    <property type="nucleotide sequence ID" value="XM_056721043.1"/>
</dbReference>
<evidence type="ECO:0000256" key="4">
    <source>
        <dbReference type="SAM" id="MobiDB-lite"/>
    </source>
</evidence>
<evidence type="ECO:0000313" key="7">
    <source>
        <dbReference type="Proteomes" id="UP001147752"/>
    </source>
</evidence>
<feature type="region of interest" description="Disordered" evidence="4">
    <location>
        <begin position="1709"/>
        <end position="1730"/>
    </location>
</feature>
<feature type="repeat" description="ANK" evidence="3">
    <location>
        <begin position="1187"/>
        <end position="1219"/>
    </location>
</feature>
<dbReference type="Gene3D" id="3.40.50.300">
    <property type="entry name" value="P-loop containing nucleotide triphosphate hydrolases"/>
    <property type="match status" value="1"/>
</dbReference>
<dbReference type="Proteomes" id="UP001147752">
    <property type="component" value="Unassembled WGS sequence"/>
</dbReference>
<dbReference type="InterPro" id="IPR056884">
    <property type="entry name" value="NPHP3-like_N"/>
</dbReference>
<feature type="repeat" description="ANK" evidence="3">
    <location>
        <begin position="591"/>
        <end position="617"/>
    </location>
</feature>
<feature type="repeat" description="ANK" evidence="3">
    <location>
        <begin position="700"/>
        <end position="732"/>
    </location>
</feature>
<comment type="caution">
    <text evidence="6">The sequence shown here is derived from an EMBL/GenBank/DDBJ whole genome shotgun (WGS) entry which is preliminary data.</text>
</comment>
<gene>
    <name evidence="6" type="ORF">N7517_003313</name>
</gene>
<reference evidence="6" key="2">
    <citation type="journal article" date="2023" name="IMA Fungus">
        <title>Comparative genomic study of the Penicillium genus elucidates a diverse pangenome and 15 lateral gene transfer events.</title>
        <authorList>
            <person name="Petersen C."/>
            <person name="Sorensen T."/>
            <person name="Nielsen M.R."/>
            <person name="Sondergaard T.E."/>
            <person name="Sorensen J.L."/>
            <person name="Fitzpatrick D.A."/>
            <person name="Frisvad J.C."/>
            <person name="Nielsen K.L."/>
        </authorList>
    </citation>
    <scope>NUCLEOTIDE SEQUENCE</scope>
    <source>
        <strain evidence="6">IBT 3081</strain>
    </source>
</reference>
<dbReference type="Pfam" id="PF12796">
    <property type="entry name" value="Ank_2"/>
    <property type="match status" value="5"/>
</dbReference>
<organism evidence="6 7">
    <name type="scientific">Penicillium concentricum</name>
    <dbReference type="NCBI Taxonomy" id="293559"/>
    <lineage>
        <taxon>Eukaryota</taxon>
        <taxon>Fungi</taxon>
        <taxon>Dikarya</taxon>
        <taxon>Ascomycota</taxon>
        <taxon>Pezizomycotina</taxon>
        <taxon>Eurotiomycetes</taxon>
        <taxon>Eurotiomycetidae</taxon>
        <taxon>Eurotiales</taxon>
        <taxon>Aspergillaceae</taxon>
        <taxon>Penicillium</taxon>
    </lineage>
</organism>
<evidence type="ECO:0000256" key="2">
    <source>
        <dbReference type="ARBA" id="ARBA00023043"/>
    </source>
</evidence>
<feature type="repeat" description="ANK" evidence="3">
    <location>
        <begin position="1535"/>
        <end position="1573"/>
    </location>
</feature>
<feature type="repeat" description="ANK" evidence="3">
    <location>
        <begin position="558"/>
        <end position="590"/>
    </location>
</feature>
<feature type="repeat" description="ANK" evidence="3">
    <location>
        <begin position="899"/>
        <end position="938"/>
    </location>
</feature>
<dbReference type="InterPro" id="IPR027417">
    <property type="entry name" value="P-loop_NTPase"/>
</dbReference>
<dbReference type="Gene3D" id="1.25.40.20">
    <property type="entry name" value="Ankyrin repeat-containing domain"/>
    <property type="match status" value="8"/>
</dbReference>
<keyword evidence="2 3" id="KW-0040">ANK repeat</keyword>
<proteinExistence type="predicted"/>
<dbReference type="Pfam" id="PF13857">
    <property type="entry name" value="Ank_5"/>
    <property type="match status" value="1"/>
</dbReference>
<evidence type="ECO:0000256" key="3">
    <source>
        <dbReference type="PROSITE-ProRule" id="PRU00023"/>
    </source>
</evidence>
<evidence type="ECO:0000313" key="6">
    <source>
        <dbReference type="EMBL" id="KAJ5385402.1"/>
    </source>
</evidence>